<accession>A0A811JRV2</accession>
<keyword evidence="2" id="KW-0732">Signal</keyword>
<organism evidence="3 4">
    <name type="scientific">Bursaphelenchus okinawaensis</name>
    <dbReference type="NCBI Taxonomy" id="465554"/>
    <lineage>
        <taxon>Eukaryota</taxon>
        <taxon>Metazoa</taxon>
        <taxon>Ecdysozoa</taxon>
        <taxon>Nematoda</taxon>
        <taxon>Chromadorea</taxon>
        <taxon>Rhabditida</taxon>
        <taxon>Tylenchina</taxon>
        <taxon>Tylenchomorpha</taxon>
        <taxon>Aphelenchoidea</taxon>
        <taxon>Aphelenchoididae</taxon>
        <taxon>Bursaphelenchus</taxon>
    </lineage>
</organism>
<feature type="signal peptide" evidence="2">
    <location>
        <begin position="1"/>
        <end position="16"/>
    </location>
</feature>
<evidence type="ECO:0000256" key="2">
    <source>
        <dbReference type="SAM" id="SignalP"/>
    </source>
</evidence>
<proteinExistence type="predicted"/>
<sequence length="207" mass="23942">MVVITTLCCLFISVTSNWLLIQCFKQKSVRKLKYVEIPGFQKTETDLVAFKQKLKTKKVENVRYYFEKFPTYKYREFDVNLLEPPIHPKTFCLRPPKAQANTPHSKSKDTDKEGNDLLNEMWKAFSNVESSNEVLDALQTFHLSFDGTVVAVDDDDATVEDTKRLEWGDKLKIDIAKQEEPPVKKESFVVDNGYLVMDKGRHKIENG</sequence>
<feature type="chain" id="PRO_5035594362" evidence="2">
    <location>
        <begin position="17"/>
        <end position="207"/>
    </location>
</feature>
<dbReference type="AlphaFoldDB" id="A0A811JRV2"/>
<keyword evidence="4" id="KW-1185">Reference proteome</keyword>
<evidence type="ECO:0000256" key="1">
    <source>
        <dbReference type="SAM" id="MobiDB-lite"/>
    </source>
</evidence>
<gene>
    <name evidence="3" type="ORF">BOKJ2_LOCUS580</name>
</gene>
<evidence type="ECO:0000313" key="4">
    <source>
        <dbReference type="Proteomes" id="UP000614601"/>
    </source>
</evidence>
<feature type="region of interest" description="Disordered" evidence="1">
    <location>
        <begin position="94"/>
        <end position="113"/>
    </location>
</feature>
<dbReference type="EMBL" id="CAJFDH010000001">
    <property type="protein sequence ID" value="CAD5205896.1"/>
    <property type="molecule type" value="Genomic_DNA"/>
</dbReference>
<dbReference type="Proteomes" id="UP000783686">
    <property type="component" value="Unassembled WGS sequence"/>
</dbReference>
<name>A0A811JRV2_9BILA</name>
<comment type="caution">
    <text evidence="3">The sequence shown here is derived from an EMBL/GenBank/DDBJ whole genome shotgun (WGS) entry which is preliminary data.</text>
</comment>
<reference evidence="3" key="1">
    <citation type="submission" date="2020-09" db="EMBL/GenBank/DDBJ databases">
        <authorList>
            <person name="Kikuchi T."/>
        </authorList>
    </citation>
    <scope>NUCLEOTIDE SEQUENCE</scope>
    <source>
        <strain evidence="3">SH1</strain>
    </source>
</reference>
<protein>
    <submittedName>
        <fullName evidence="3">Uncharacterized protein</fullName>
    </submittedName>
</protein>
<dbReference type="EMBL" id="CAJFCW020000001">
    <property type="protein sequence ID" value="CAG9079722.1"/>
    <property type="molecule type" value="Genomic_DNA"/>
</dbReference>
<dbReference type="Proteomes" id="UP000614601">
    <property type="component" value="Unassembled WGS sequence"/>
</dbReference>
<evidence type="ECO:0000313" key="3">
    <source>
        <dbReference type="EMBL" id="CAD5205896.1"/>
    </source>
</evidence>